<evidence type="ECO:0000313" key="19">
    <source>
        <dbReference type="Proteomes" id="UP000000707"/>
    </source>
</evidence>
<dbReference type="GO" id="GO:0005778">
    <property type="term" value="C:peroxisomal membrane"/>
    <property type="evidence" value="ECO:0007669"/>
    <property type="project" value="UniProtKB-SubCell"/>
</dbReference>
<dbReference type="GO" id="GO:0016567">
    <property type="term" value="P:protein ubiquitination"/>
    <property type="evidence" value="ECO:0007669"/>
    <property type="project" value="UniProtKB-ARBA"/>
</dbReference>
<evidence type="ECO:0000259" key="17">
    <source>
        <dbReference type="PROSITE" id="PS50089"/>
    </source>
</evidence>
<keyword evidence="7" id="KW-0479">Metal-binding</keyword>
<evidence type="ECO:0000256" key="16">
    <source>
        <dbReference type="SAM" id="MobiDB-lite"/>
    </source>
</evidence>
<evidence type="ECO:0000256" key="5">
    <source>
        <dbReference type="ARBA" id="ARBA00022679"/>
    </source>
</evidence>
<dbReference type="OrthoDB" id="1701437at2759"/>
<dbReference type="eggNOG" id="KOG2879">
    <property type="taxonomic scope" value="Eukaryota"/>
</dbReference>
<keyword evidence="19" id="KW-1185">Reference proteome</keyword>
<dbReference type="InterPro" id="IPR025654">
    <property type="entry name" value="PEX2/10"/>
</dbReference>
<sequence>MIPVSYPSPRVSQLDAYILDSELLTLLKQNLVSVFQFHNNSWWAYDQHPELWDLILNIWVFKLTVWKTGSSYGLSLQNLKLVNLRNGRKIGYTKRSLLLALIVSDYLFSKFQSYLYATSEQADDTNVNFKGFAALKAYVIRHKDAILSKVNNSLRILNLLNFTLFLVNGRYPTLVHRVLGISLTPIVTDLLKFTGDNVNFEFQNRQLVWNVMTEFLVFILPLLQLKKLKHMSKRLLMPYKDNVDEAVSPYATLPISQCAICRDKKDRAVMAGEKKMASLPCMVTNAYITNCGHKYCYICIASSFNAIESSDGNENCLRCSTKLQWFKRYGEDEDVDQDAIMVDYDEKTEEAEKSGDESEQYASDEDEARSFDEYDNDQVFDEDGGLEDMEDFDDLDEAMEL</sequence>
<evidence type="ECO:0000256" key="13">
    <source>
        <dbReference type="ARBA" id="ARBA00023136"/>
    </source>
</evidence>
<evidence type="ECO:0000256" key="9">
    <source>
        <dbReference type="ARBA" id="ARBA00022786"/>
    </source>
</evidence>
<keyword evidence="4" id="KW-0813">Transport</keyword>
<protein>
    <submittedName>
        <fullName evidence="18">Peroxisome assembly protein</fullName>
    </submittedName>
</protein>
<dbReference type="STRING" id="590646.G3B4P3"/>
<reference evidence="18 19" key="1">
    <citation type="journal article" date="2011" name="Proc. Natl. Acad. Sci. U.S.A.">
        <title>Comparative genomics of xylose-fermenting fungi for enhanced biofuel production.</title>
        <authorList>
            <person name="Wohlbach D.J."/>
            <person name="Kuo A."/>
            <person name="Sato T.K."/>
            <person name="Potts K.M."/>
            <person name="Salamov A.A."/>
            <person name="LaButti K.M."/>
            <person name="Sun H."/>
            <person name="Clum A."/>
            <person name="Pangilinan J.L."/>
            <person name="Lindquist E.A."/>
            <person name="Lucas S."/>
            <person name="Lapidus A."/>
            <person name="Jin M."/>
            <person name="Gunawan C."/>
            <person name="Balan V."/>
            <person name="Dale B.E."/>
            <person name="Jeffries T.W."/>
            <person name="Zinkel R."/>
            <person name="Barry K.W."/>
            <person name="Grigoriev I.V."/>
            <person name="Gasch A.P."/>
        </authorList>
    </citation>
    <scope>NUCLEOTIDE SEQUENCE [LARGE SCALE GENOMIC DNA]</scope>
    <source>
        <strain evidence="19">ATCC 10573 / BCRC 21748 / CBS 615 / JCM 9827 / NBRC 10315 / NRRL Y-1498 / VKM Y-70</strain>
    </source>
</reference>
<feature type="domain" description="RING-type" evidence="17">
    <location>
        <begin position="258"/>
        <end position="320"/>
    </location>
</feature>
<dbReference type="EMBL" id="GL996521">
    <property type="protein sequence ID" value="EGV63995.1"/>
    <property type="molecule type" value="Genomic_DNA"/>
</dbReference>
<evidence type="ECO:0000256" key="11">
    <source>
        <dbReference type="ARBA" id="ARBA00022927"/>
    </source>
</evidence>
<dbReference type="InterPro" id="IPR006845">
    <property type="entry name" value="Pex_N"/>
</dbReference>
<dbReference type="Gene3D" id="3.30.40.10">
    <property type="entry name" value="Zinc/RING finger domain, C3HC4 (zinc finger)"/>
    <property type="match status" value="1"/>
</dbReference>
<evidence type="ECO:0000256" key="7">
    <source>
        <dbReference type="ARBA" id="ARBA00022723"/>
    </source>
</evidence>
<dbReference type="SMART" id="SM00184">
    <property type="entry name" value="RING"/>
    <property type="match status" value="1"/>
</dbReference>
<dbReference type="GO" id="GO:0008270">
    <property type="term" value="F:zinc ion binding"/>
    <property type="evidence" value="ECO:0007669"/>
    <property type="project" value="UniProtKB-KW"/>
</dbReference>
<comment type="similarity">
    <text evidence="3">Belongs to the pex2/pex10/pex12 family.</text>
</comment>
<evidence type="ECO:0000256" key="14">
    <source>
        <dbReference type="ARBA" id="ARBA00023140"/>
    </source>
</evidence>
<dbReference type="PANTHER" id="PTHR23350">
    <property type="entry name" value="PEROXISOME ASSEMBLY PROTEIN 10"/>
    <property type="match status" value="1"/>
</dbReference>
<dbReference type="InterPro" id="IPR001841">
    <property type="entry name" value="Znf_RING"/>
</dbReference>
<evidence type="ECO:0000256" key="3">
    <source>
        <dbReference type="ARBA" id="ARBA00008704"/>
    </source>
</evidence>
<dbReference type="InterPro" id="IPR013083">
    <property type="entry name" value="Znf_RING/FYVE/PHD"/>
</dbReference>
<dbReference type="PROSITE" id="PS00518">
    <property type="entry name" value="ZF_RING_1"/>
    <property type="match status" value="1"/>
</dbReference>
<keyword evidence="9" id="KW-0833">Ubl conjugation pathway</keyword>
<evidence type="ECO:0000256" key="4">
    <source>
        <dbReference type="ARBA" id="ARBA00022448"/>
    </source>
</evidence>
<keyword evidence="12" id="KW-1133">Transmembrane helix</keyword>
<dbReference type="GO" id="GO:0016562">
    <property type="term" value="P:protein import into peroxisome matrix, receptor recycling"/>
    <property type="evidence" value="ECO:0007669"/>
    <property type="project" value="UniProtKB-ARBA"/>
</dbReference>
<proteinExistence type="inferred from homology"/>
<gene>
    <name evidence="18" type="ORF">CANTEDRAFT_97998</name>
</gene>
<comment type="subcellular location">
    <subcellularLocation>
        <location evidence="1">Peroxisome membrane</location>
        <topology evidence="1">Multi-pass membrane protein</topology>
    </subcellularLocation>
</comment>
<dbReference type="InterPro" id="IPR018957">
    <property type="entry name" value="Znf_C3HC4_RING-type"/>
</dbReference>
<dbReference type="PROSITE" id="PS50089">
    <property type="entry name" value="ZF_RING_2"/>
    <property type="match status" value="1"/>
</dbReference>
<dbReference type="PANTHER" id="PTHR23350:SF4">
    <property type="entry name" value="PEROXISOME BIOGENESIS FACTOR 2"/>
    <property type="match status" value="1"/>
</dbReference>
<evidence type="ECO:0000256" key="15">
    <source>
        <dbReference type="PROSITE-ProRule" id="PRU00175"/>
    </source>
</evidence>
<dbReference type="SUPFAM" id="SSF57850">
    <property type="entry name" value="RING/U-box"/>
    <property type="match status" value="1"/>
</dbReference>
<dbReference type="Proteomes" id="UP000000707">
    <property type="component" value="Unassembled WGS sequence"/>
</dbReference>
<evidence type="ECO:0000256" key="10">
    <source>
        <dbReference type="ARBA" id="ARBA00022833"/>
    </source>
</evidence>
<keyword evidence="6" id="KW-0812">Transmembrane</keyword>
<keyword evidence="11" id="KW-0653">Protein transport</keyword>
<feature type="compositionally biased region" description="Acidic residues" evidence="16">
    <location>
        <begin position="357"/>
        <end position="401"/>
    </location>
</feature>
<name>G3B4P3_CANTC</name>
<evidence type="ECO:0000256" key="6">
    <source>
        <dbReference type="ARBA" id="ARBA00022692"/>
    </source>
</evidence>
<dbReference type="InterPro" id="IPR017907">
    <property type="entry name" value="Znf_RING_CS"/>
</dbReference>
<keyword evidence="14" id="KW-0576">Peroxisome</keyword>
<dbReference type="HOGENOM" id="CLU_024591_0_0_1"/>
<evidence type="ECO:0000256" key="2">
    <source>
        <dbReference type="ARBA" id="ARBA00004906"/>
    </source>
</evidence>
<accession>G3B4P3</accession>
<dbReference type="Pfam" id="PF00097">
    <property type="entry name" value="zf-C3HC4"/>
    <property type="match status" value="1"/>
</dbReference>
<keyword evidence="5" id="KW-0808">Transferase</keyword>
<evidence type="ECO:0000256" key="8">
    <source>
        <dbReference type="ARBA" id="ARBA00022771"/>
    </source>
</evidence>
<keyword evidence="13" id="KW-0472">Membrane</keyword>
<keyword evidence="10" id="KW-0862">Zinc</keyword>
<dbReference type="Pfam" id="PF04757">
    <property type="entry name" value="Pex2_Pex12"/>
    <property type="match status" value="1"/>
</dbReference>
<comment type="pathway">
    <text evidence="2">Protein modification; protein ubiquitination.</text>
</comment>
<feature type="region of interest" description="Disordered" evidence="16">
    <location>
        <begin position="344"/>
        <end position="401"/>
    </location>
</feature>
<evidence type="ECO:0000256" key="12">
    <source>
        <dbReference type="ARBA" id="ARBA00022989"/>
    </source>
</evidence>
<dbReference type="AlphaFoldDB" id="G3B4P3"/>
<organism evidence="19">
    <name type="scientific">Candida tenuis (strain ATCC 10573 / BCRC 21748 / CBS 615 / JCM 9827 / NBRC 10315 / NRRL Y-1498 / VKM Y-70)</name>
    <name type="common">Yeast</name>
    <name type="synonym">Yamadazyma tenuis</name>
    <dbReference type="NCBI Taxonomy" id="590646"/>
    <lineage>
        <taxon>Eukaryota</taxon>
        <taxon>Fungi</taxon>
        <taxon>Dikarya</taxon>
        <taxon>Ascomycota</taxon>
        <taxon>Saccharomycotina</taxon>
        <taxon>Pichiomycetes</taxon>
        <taxon>Debaryomycetaceae</taxon>
        <taxon>Yamadazyma</taxon>
    </lineage>
</organism>
<keyword evidence="8 15" id="KW-0863">Zinc-finger</keyword>
<evidence type="ECO:0000313" key="18">
    <source>
        <dbReference type="EMBL" id="EGV63995.1"/>
    </source>
</evidence>
<dbReference type="GO" id="GO:0016740">
    <property type="term" value="F:transferase activity"/>
    <property type="evidence" value="ECO:0007669"/>
    <property type="project" value="UniProtKB-KW"/>
</dbReference>
<evidence type="ECO:0000256" key="1">
    <source>
        <dbReference type="ARBA" id="ARBA00004585"/>
    </source>
</evidence>